<dbReference type="InterPro" id="IPR036291">
    <property type="entry name" value="NAD(P)-bd_dom_sf"/>
</dbReference>
<dbReference type="Pfam" id="PF21135">
    <property type="entry name" value="DRL_cat"/>
    <property type="match status" value="1"/>
</dbReference>
<dbReference type="InterPro" id="IPR013974">
    <property type="entry name" value="SAF"/>
</dbReference>
<reference evidence="2 3" key="1">
    <citation type="journal article" date="2020" name="Front. Microbiol.">
        <title>Single-cell genomics of novel Actinobacteria with the Wood-Ljungdahl pathway discovered in a serpentinizing system.</title>
        <authorList>
            <person name="Merino N."/>
            <person name="Kawai M."/>
            <person name="Boyd E.S."/>
            <person name="Colman D.R."/>
            <person name="McGlynn S.E."/>
            <person name="Nealson K.H."/>
            <person name="Kurokawa K."/>
            <person name="Hongoh Y."/>
        </authorList>
    </citation>
    <scope>NUCLEOTIDE SEQUENCE [LARGE SCALE GENOMIC DNA]</scope>
    <source>
        <strain evidence="2 3">S06</strain>
    </source>
</reference>
<dbReference type="Pfam" id="PF08666">
    <property type="entry name" value="SAF"/>
    <property type="match status" value="1"/>
</dbReference>
<evidence type="ECO:0000259" key="1">
    <source>
        <dbReference type="SMART" id="SM00858"/>
    </source>
</evidence>
<accession>A0A6V8NSI4</accession>
<comment type="caution">
    <text evidence="2">The sequence shown here is derived from an EMBL/GenBank/DDBJ whole genome shotgun (WGS) entry which is preliminary data.</text>
</comment>
<dbReference type="GO" id="GO:0016491">
    <property type="term" value="F:oxidoreductase activity"/>
    <property type="evidence" value="ECO:0007669"/>
    <property type="project" value="InterPro"/>
</dbReference>
<dbReference type="InterPro" id="IPR048423">
    <property type="entry name" value="DRL_cat"/>
</dbReference>
<evidence type="ECO:0000313" key="3">
    <source>
        <dbReference type="Proteomes" id="UP000580051"/>
    </source>
</evidence>
<dbReference type="SUPFAM" id="SSF51735">
    <property type="entry name" value="NAD(P)-binding Rossmann-fold domains"/>
    <property type="match status" value="1"/>
</dbReference>
<dbReference type="RefSeq" id="WP_176226539.1">
    <property type="nucleotide sequence ID" value="NZ_BLRV01000044.1"/>
</dbReference>
<feature type="domain" description="SAF" evidence="1">
    <location>
        <begin position="346"/>
        <end position="411"/>
    </location>
</feature>
<protein>
    <recommendedName>
        <fullName evidence="1">SAF domain-containing protein</fullName>
    </recommendedName>
</protein>
<organism evidence="2 3">
    <name type="scientific">Candidatus Hakubella thermalkaliphila</name>
    <dbReference type="NCBI Taxonomy" id="2754717"/>
    <lineage>
        <taxon>Bacteria</taxon>
        <taxon>Bacillati</taxon>
        <taxon>Actinomycetota</taxon>
        <taxon>Actinomycetota incertae sedis</taxon>
        <taxon>Candidatus Hakubellales</taxon>
        <taxon>Candidatus Hakubellaceae</taxon>
        <taxon>Candidatus Hakubella</taxon>
    </lineage>
</organism>
<dbReference type="EMBL" id="BLRV01000044">
    <property type="protein sequence ID" value="GFP21406.1"/>
    <property type="molecule type" value="Genomic_DNA"/>
</dbReference>
<dbReference type="PANTHER" id="PTHR37850:SF2">
    <property type="entry name" value="SAF DOMAIN PROTEIN"/>
    <property type="match status" value="1"/>
</dbReference>
<dbReference type="AlphaFoldDB" id="A0A6V8NSI4"/>
<dbReference type="Proteomes" id="UP000580051">
    <property type="component" value="Unassembled WGS sequence"/>
</dbReference>
<dbReference type="SMART" id="SM00858">
    <property type="entry name" value="SAF"/>
    <property type="match status" value="1"/>
</dbReference>
<name>A0A6V8NSI4_9ACTN</name>
<gene>
    <name evidence="2" type="ORF">HKBW3S06_00633</name>
</gene>
<sequence length="430" mass="46164">MLRLNSKLEELEEAGQSIKVALAGAGQMGKGLVSQISQMKGMQIVAVADLYPERGVQAFQEAGLSDEEIIVTDSLDEADEAIFDGKVVVTRELRVLTRLVEADVVVEATGSPNAGALVGFLAINNGKHIVMLNVEADVTVGSLLNSLAENAGLVYTLSAGDEPGALIELYNFADALGFRIVAAGKGKNNPLDRYATPDDLIQLAAEKGASPKMLTAFVDGTKTMVEMNAVSNATGLVPDVPGMHGPVTSVEELCRTFSLKSQGGILKREGVVDFAIGDVAPGVFVIITTDQETIKKDLDYLKMGSGPNYLLYRPYHLCNIETPLSVALAALYGEPWMIPLGKPVSETIPVAKRDLKAGEILDGIGGFTTYSTLVIAKVARDKGYLPLGLVEGARLKRDVSRDELITYDMVELDESSFVLQLRRLQDRMFE</sequence>
<evidence type="ECO:0000313" key="2">
    <source>
        <dbReference type="EMBL" id="GFP21406.1"/>
    </source>
</evidence>
<dbReference type="GO" id="GO:0050661">
    <property type="term" value="F:NADP binding"/>
    <property type="evidence" value="ECO:0007669"/>
    <property type="project" value="InterPro"/>
</dbReference>
<dbReference type="CDD" id="cd11616">
    <property type="entry name" value="SAF_DH_OX_like"/>
    <property type="match status" value="1"/>
</dbReference>
<dbReference type="InterPro" id="IPR005106">
    <property type="entry name" value="Asp/hSer_DH_NAD-bd"/>
</dbReference>
<dbReference type="Gene3D" id="3.40.50.720">
    <property type="entry name" value="NAD(P)-binding Rossmann-like Domain"/>
    <property type="match status" value="1"/>
</dbReference>
<dbReference type="PANTHER" id="PTHR37850">
    <property type="entry name" value="STRU PROTEIN"/>
    <property type="match status" value="1"/>
</dbReference>
<proteinExistence type="predicted"/>
<dbReference type="Pfam" id="PF03447">
    <property type="entry name" value="NAD_binding_3"/>
    <property type="match status" value="1"/>
</dbReference>